<dbReference type="InterPro" id="IPR000595">
    <property type="entry name" value="cNMP-bd_dom"/>
</dbReference>
<dbReference type="SUPFAM" id="SSF51206">
    <property type="entry name" value="cAMP-binding domain-like"/>
    <property type="match status" value="1"/>
</dbReference>
<reference evidence="12" key="1">
    <citation type="journal article" date="2021" name="Nat. Commun.">
        <title>Genetic determinants of endophytism in the Arabidopsis root mycobiome.</title>
        <authorList>
            <person name="Mesny F."/>
            <person name="Miyauchi S."/>
            <person name="Thiergart T."/>
            <person name="Pickel B."/>
            <person name="Atanasova L."/>
            <person name="Karlsson M."/>
            <person name="Huettel B."/>
            <person name="Barry K.W."/>
            <person name="Haridas S."/>
            <person name="Chen C."/>
            <person name="Bauer D."/>
            <person name="Andreopoulos W."/>
            <person name="Pangilinan J."/>
            <person name="LaButti K."/>
            <person name="Riley R."/>
            <person name="Lipzen A."/>
            <person name="Clum A."/>
            <person name="Drula E."/>
            <person name="Henrissat B."/>
            <person name="Kohler A."/>
            <person name="Grigoriev I.V."/>
            <person name="Martin F.M."/>
            <person name="Hacquard S."/>
        </authorList>
    </citation>
    <scope>NUCLEOTIDE SEQUENCE</scope>
    <source>
        <strain evidence="12">MPI-CAGE-AT-0021</strain>
    </source>
</reference>
<accession>A0A9P9ICK1</accession>
<dbReference type="Gene3D" id="3.30.750.24">
    <property type="entry name" value="STAS domain"/>
    <property type="match status" value="1"/>
</dbReference>
<dbReference type="InterPro" id="IPR014710">
    <property type="entry name" value="RmlC-like_jellyroll"/>
</dbReference>
<dbReference type="Pfam" id="PF01740">
    <property type="entry name" value="STAS"/>
    <property type="match status" value="1"/>
</dbReference>
<dbReference type="Pfam" id="PF00027">
    <property type="entry name" value="cNMP_binding"/>
    <property type="match status" value="1"/>
</dbReference>
<feature type="transmembrane region" description="Helical" evidence="9">
    <location>
        <begin position="233"/>
        <end position="253"/>
    </location>
</feature>
<sequence length="693" mass="78807">MDTTQQQLQQQIEQIQLLLQVQQRQQELQSQQQQQQQQQSQQQQQQLELTRQLLEQQRVFQQSLTQQHEQLLQQIQQQVRTPSPQPQSAHTRRSDLSRDERVEIRALYRAGWTYARIASFYHISQWQVQHAIEELIEFVTASKIGRQFKLVRWDAVVECIPAMFALTFFGILHVPINVPALALNCGEDHADLDKELRLHGYSNFLSGCFGSIQNYLVYANTVFFMRSGGNTRLAGYMLAAATFGAMLVGPSLIGFIPVMMVGTLIFDLGFELMLEALWLPRKKLKLAEYITVVVIVLVMGIHDFVVGIGVGILLAFASLILQTSLVSAIRGNYSGDIVTSTVRRNPWQHHYLHRVGWQIYIVKLTGYLFFGTVVSVEKKIRGLLEDSAFAKQPIKFLILDLWHVSGLDYSAGEAFNTISRLLNNKDVVFVLSGVDCDSELGRNLRAVGLGSDGIDVMMVPDLNSALESCENELLKTLYARQEELALKRVSVQNLDVPARSSTAFSSFDQPFNSPRQNHLVEAAQDALSSVDVQRPSRWMSFKEPLRLMLQIFQGLSERNEGRNEDFWFPAASYFTRREYPAGTILFRRGESANGFYMLERGIIRAEYDLPQGWLCESMVAGTTCGELHFFSETDWTATAVVERDCVVWLMDREQWAKIQIEQPEVGRELLRVSLKLTSERISAITSYILTTAG</sequence>
<evidence type="ECO:0000256" key="4">
    <source>
        <dbReference type="ARBA" id="ARBA00022692"/>
    </source>
</evidence>
<evidence type="ECO:0000256" key="3">
    <source>
        <dbReference type="ARBA" id="ARBA00022554"/>
    </source>
</evidence>
<dbReference type="InterPro" id="IPR036513">
    <property type="entry name" value="STAS_dom_sf"/>
</dbReference>
<keyword evidence="2" id="KW-0813">Transport</keyword>
<feature type="transmembrane region" description="Helical" evidence="9">
    <location>
        <begin position="290"/>
        <end position="321"/>
    </location>
</feature>
<dbReference type="InterPro" id="IPR011547">
    <property type="entry name" value="SLC26A/SulP_dom"/>
</dbReference>
<evidence type="ECO:0000256" key="9">
    <source>
        <dbReference type="SAM" id="Phobius"/>
    </source>
</evidence>
<dbReference type="FunFam" id="3.30.750.24:FF:000012">
    <property type="entry name" value="Sulfate transporter family protein"/>
    <property type="match status" value="1"/>
</dbReference>
<dbReference type="Proteomes" id="UP000717696">
    <property type="component" value="Unassembled WGS sequence"/>
</dbReference>
<evidence type="ECO:0000259" key="11">
    <source>
        <dbReference type="PROSITE" id="PS50801"/>
    </source>
</evidence>
<evidence type="ECO:0000256" key="7">
    <source>
        <dbReference type="ARBA" id="ARBA00023136"/>
    </source>
</evidence>
<dbReference type="PANTHER" id="PTHR43310">
    <property type="entry name" value="SULFATE TRANSPORTER YBAR-RELATED"/>
    <property type="match status" value="1"/>
</dbReference>
<evidence type="ECO:0000313" key="13">
    <source>
        <dbReference type="Proteomes" id="UP000717696"/>
    </source>
</evidence>
<comment type="subcellular location">
    <subcellularLocation>
        <location evidence="1">Vacuole membrane</location>
        <topology evidence="1">Multi-pass membrane protein</topology>
    </subcellularLocation>
</comment>
<evidence type="ECO:0000256" key="6">
    <source>
        <dbReference type="ARBA" id="ARBA00022989"/>
    </source>
</evidence>
<dbReference type="SUPFAM" id="SSF52091">
    <property type="entry name" value="SpoIIaa-like"/>
    <property type="match status" value="1"/>
</dbReference>
<dbReference type="GO" id="GO:0000329">
    <property type="term" value="C:fungal-type vacuole membrane"/>
    <property type="evidence" value="ECO:0007669"/>
    <property type="project" value="UniProtKB-ARBA"/>
</dbReference>
<feature type="domain" description="STAS" evidence="11">
    <location>
        <begin position="359"/>
        <end position="469"/>
    </location>
</feature>
<dbReference type="InterPro" id="IPR052706">
    <property type="entry name" value="Membrane-Transporter-like"/>
</dbReference>
<dbReference type="AlphaFoldDB" id="A0A9P9ICK1"/>
<feature type="domain" description="Cyclic nucleotide-binding" evidence="10">
    <location>
        <begin position="577"/>
        <end position="676"/>
    </location>
</feature>
<keyword evidence="7 9" id="KW-0472">Membrane</keyword>
<dbReference type="Pfam" id="PF00916">
    <property type="entry name" value="Sulfate_transp"/>
    <property type="match status" value="1"/>
</dbReference>
<evidence type="ECO:0000256" key="2">
    <source>
        <dbReference type="ARBA" id="ARBA00022448"/>
    </source>
</evidence>
<feature type="transmembrane region" description="Helical" evidence="9">
    <location>
        <begin position="259"/>
        <end position="278"/>
    </location>
</feature>
<keyword evidence="4 9" id="KW-0812">Transmembrane</keyword>
<evidence type="ECO:0000256" key="8">
    <source>
        <dbReference type="SAM" id="MobiDB-lite"/>
    </source>
</evidence>
<dbReference type="Gene3D" id="2.60.120.10">
    <property type="entry name" value="Jelly Rolls"/>
    <property type="match status" value="1"/>
</dbReference>
<evidence type="ECO:0000313" key="12">
    <source>
        <dbReference type="EMBL" id="KAH7114947.1"/>
    </source>
</evidence>
<dbReference type="InterPro" id="IPR018490">
    <property type="entry name" value="cNMP-bd_dom_sf"/>
</dbReference>
<evidence type="ECO:0000256" key="1">
    <source>
        <dbReference type="ARBA" id="ARBA00004128"/>
    </source>
</evidence>
<dbReference type="CDD" id="cd07042">
    <property type="entry name" value="STAS_SulP_like_sulfate_transporter"/>
    <property type="match status" value="1"/>
</dbReference>
<gene>
    <name evidence="12" type="ORF">B0J13DRAFT_681483</name>
</gene>
<feature type="compositionally biased region" description="Polar residues" evidence="8">
    <location>
        <begin position="79"/>
        <end position="89"/>
    </location>
</feature>
<keyword evidence="5" id="KW-0029">Amino-acid transport</keyword>
<keyword evidence="6 9" id="KW-1133">Transmembrane helix</keyword>
<evidence type="ECO:0000259" key="10">
    <source>
        <dbReference type="PROSITE" id="PS50042"/>
    </source>
</evidence>
<dbReference type="PROSITE" id="PS50042">
    <property type="entry name" value="CNMP_BINDING_3"/>
    <property type="match status" value="1"/>
</dbReference>
<dbReference type="GO" id="GO:0034490">
    <property type="term" value="P:basic amino acid transmembrane import into vacuole"/>
    <property type="evidence" value="ECO:0007669"/>
    <property type="project" value="UniProtKB-ARBA"/>
</dbReference>
<dbReference type="EMBL" id="JAGMUU010000040">
    <property type="protein sequence ID" value="KAH7114947.1"/>
    <property type="molecule type" value="Genomic_DNA"/>
</dbReference>
<comment type="caution">
    <text evidence="12">The sequence shown here is derived from an EMBL/GenBank/DDBJ whole genome shotgun (WGS) entry which is preliminary data.</text>
</comment>
<dbReference type="CDD" id="cd00038">
    <property type="entry name" value="CAP_ED"/>
    <property type="match status" value="1"/>
</dbReference>
<dbReference type="PANTHER" id="PTHR43310:SF4">
    <property type="entry name" value="AFR304WP"/>
    <property type="match status" value="1"/>
</dbReference>
<dbReference type="OrthoDB" id="409725at2759"/>
<keyword evidence="13" id="KW-1185">Reference proteome</keyword>
<organism evidence="12 13">
    <name type="scientific">Dactylonectria estremocensis</name>
    <dbReference type="NCBI Taxonomy" id="1079267"/>
    <lineage>
        <taxon>Eukaryota</taxon>
        <taxon>Fungi</taxon>
        <taxon>Dikarya</taxon>
        <taxon>Ascomycota</taxon>
        <taxon>Pezizomycotina</taxon>
        <taxon>Sordariomycetes</taxon>
        <taxon>Hypocreomycetidae</taxon>
        <taxon>Hypocreales</taxon>
        <taxon>Nectriaceae</taxon>
        <taxon>Dactylonectria</taxon>
    </lineage>
</organism>
<dbReference type="PROSITE" id="PS50801">
    <property type="entry name" value="STAS"/>
    <property type="match status" value="1"/>
</dbReference>
<evidence type="ECO:0000256" key="5">
    <source>
        <dbReference type="ARBA" id="ARBA00022970"/>
    </source>
</evidence>
<keyword evidence="3" id="KW-0926">Vacuole</keyword>
<feature type="region of interest" description="Disordered" evidence="8">
    <location>
        <begin position="75"/>
        <end position="97"/>
    </location>
</feature>
<proteinExistence type="predicted"/>
<name>A0A9P9ICK1_9HYPO</name>
<protein>
    <submittedName>
        <fullName evidence="12">Sulfate transporter family protein</fullName>
    </submittedName>
</protein>
<dbReference type="InterPro" id="IPR002645">
    <property type="entry name" value="STAS_dom"/>
</dbReference>